<reference evidence="7 9" key="1">
    <citation type="submission" date="2013-02" db="EMBL/GenBank/DDBJ databases">
        <title>The Genome Sequence of Enterococcus haemoperoxidus BAA-382.</title>
        <authorList>
            <consortium name="The Broad Institute Genome Sequencing Platform"/>
            <consortium name="The Broad Institute Genome Sequencing Center for Infectious Disease"/>
            <person name="Earl A.M."/>
            <person name="Gilmore M.S."/>
            <person name="Lebreton F."/>
            <person name="Walker B."/>
            <person name="Young S.K."/>
            <person name="Zeng Q."/>
            <person name="Gargeya S."/>
            <person name="Fitzgerald M."/>
            <person name="Haas B."/>
            <person name="Abouelleil A."/>
            <person name="Alvarado L."/>
            <person name="Arachchi H.M."/>
            <person name="Berlin A.M."/>
            <person name="Chapman S.B."/>
            <person name="Dewar J."/>
            <person name="Goldberg J."/>
            <person name="Griggs A."/>
            <person name="Gujja S."/>
            <person name="Hansen M."/>
            <person name="Howarth C."/>
            <person name="Imamovic A."/>
            <person name="Larimer J."/>
            <person name="McCowan C."/>
            <person name="Murphy C."/>
            <person name="Neiman D."/>
            <person name="Pearson M."/>
            <person name="Priest M."/>
            <person name="Roberts A."/>
            <person name="Saif S."/>
            <person name="Shea T."/>
            <person name="Sisk P."/>
            <person name="Sykes S."/>
            <person name="Wortman J."/>
            <person name="Nusbaum C."/>
            <person name="Birren B."/>
        </authorList>
    </citation>
    <scope>NUCLEOTIDE SEQUENCE [LARGE SCALE GENOMIC DNA]</scope>
    <source>
        <strain evidence="7 9">ATCC BAA-382</strain>
    </source>
</reference>
<dbReference type="GO" id="GO:0003677">
    <property type="term" value="F:DNA binding"/>
    <property type="evidence" value="ECO:0007669"/>
    <property type="project" value="InterPro"/>
</dbReference>
<dbReference type="Gene3D" id="3.40.50.2300">
    <property type="match status" value="1"/>
</dbReference>
<dbReference type="PANTHER" id="PTHR37299">
    <property type="entry name" value="TRANSCRIPTIONAL REGULATOR-RELATED"/>
    <property type="match status" value="1"/>
</dbReference>
<dbReference type="EMBL" id="AJAR01000016">
    <property type="protein sequence ID" value="EOH96642.1"/>
    <property type="molecule type" value="Genomic_DNA"/>
</dbReference>
<dbReference type="GO" id="GO:0000156">
    <property type="term" value="F:phosphorelay response regulator activity"/>
    <property type="evidence" value="ECO:0007669"/>
    <property type="project" value="InterPro"/>
</dbReference>
<dbReference type="Proteomes" id="UP000014197">
    <property type="component" value="Unassembled WGS sequence"/>
</dbReference>
<keyword evidence="5" id="KW-0597">Phosphoprotein</keyword>
<dbReference type="SUPFAM" id="SSF52172">
    <property type="entry name" value="CheY-like"/>
    <property type="match status" value="1"/>
</dbReference>
<evidence type="ECO:0000256" key="5">
    <source>
        <dbReference type="PROSITE-ProRule" id="PRU00169"/>
    </source>
</evidence>
<dbReference type="RefSeq" id="WP_010762009.1">
    <property type="nucleotide sequence ID" value="NZ_KB946316.1"/>
</dbReference>
<evidence type="ECO:0000313" key="9">
    <source>
        <dbReference type="Proteomes" id="UP000013858"/>
    </source>
</evidence>
<dbReference type="InterPro" id="IPR011006">
    <property type="entry name" value="CheY-like_superfamily"/>
</dbReference>
<keyword evidence="1" id="KW-0963">Cytoplasm</keyword>
<sequence>MIKINIYILEDNNAYRNRIQQILQTYKSTLISLEFPTPHNHLNFMSELSSKKISDTDIFILDIDLKTNFTGIDVAKMIRERNKISPIIFLTSMTNQAIMVINESIQAKGYLVKEIHDDLILEANLFSLLSKLEQEILPKRDDKEILTLSTRNETMFFPYSDILYIESVKGTTGKVMVKTVNQNQLINWKIGNVKQHINQEYMYTGLQSFIINLENIHGFNRSCNAIIFKNSEQLLVGLKVFNKVVRAVKEYRDDFT</sequence>
<evidence type="ECO:0000259" key="6">
    <source>
        <dbReference type="PROSITE" id="PS50110"/>
    </source>
</evidence>
<dbReference type="InterPro" id="IPR046947">
    <property type="entry name" value="LytR-like"/>
</dbReference>
<dbReference type="InterPro" id="IPR007492">
    <property type="entry name" value="LytTR_DNA-bd_dom"/>
</dbReference>
<dbReference type="STRING" id="155618.RV06_GL001612"/>
<dbReference type="SMART" id="SM00448">
    <property type="entry name" value="REC"/>
    <property type="match status" value="1"/>
</dbReference>
<dbReference type="InterPro" id="IPR001789">
    <property type="entry name" value="Sig_transdc_resp-reg_receiver"/>
</dbReference>
<organism evidence="7 9">
    <name type="scientific">Enterococcus haemoperoxidus ATCC BAA-382</name>
    <dbReference type="NCBI Taxonomy" id="1158608"/>
    <lineage>
        <taxon>Bacteria</taxon>
        <taxon>Bacillati</taxon>
        <taxon>Bacillota</taxon>
        <taxon>Bacilli</taxon>
        <taxon>Lactobacillales</taxon>
        <taxon>Enterococcaceae</taxon>
        <taxon>Enterococcus</taxon>
    </lineage>
</organism>
<dbReference type="PANTHER" id="PTHR37299:SF3">
    <property type="entry name" value="STAGE 0 SPORULATION PROTEIN A HOMOLOG"/>
    <property type="match status" value="1"/>
</dbReference>
<feature type="modified residue" description="4-aspartylphosphate" evidence="5">
    <location>
        <position position="62"/>
    </location>
</feature>
<dbReference type="Pfam" id="PF04397">
    <property type="entry name" value="LytTR"/>
    <property type="match status" value="1"/>
</dbReference>
<dbReference type="Proteomes" id="UP000013858">
    <property type="component" value="Unassembled WGS sequence"/>
</dbReference>
<keyword evidence="10" id="KW-1185">Reference proteome</keyword>
<evidence type="ECO:0000313" key="8">
    <source>
        <dbReference type="EMBL" id="EOT60138.1"/>
    </source>
</evidence>
<name>R2QJ56_9ENTE</name>
<evidence type="ECO:0000313" key="7">
    <source>
        <dbReference type="EMBL" id="EOH96642.1"/>
    </source>
</evidence>
<dbReference type="PROSITE" id="PS50110">
    <property type="entry name" value="RESPONSE_REGULATORY"/>
    <property type="match status" value="1"/>
</dbReference>
<dbReference type="OrthoDB" id="1653091at2"/>
<dbReference type="AlphaFoldDB" id="R2QJ56"/>
<accession>R2QJ56</accession>
<dbReference type="Gene3D" id="2.40.50.1020">
    <property type="entry name" value="LytTr DNA-binding domain"/>
    <property type="match status" value="1"/>
</dbReference>
<gene>
    <name evidence="8" type="ORF">I583_02773</name>
    <name evidence="7" type="ORF">UAW_01807</name>
</gene>
<dbReference type="Pfam" id="PF00072">
    <property type="entry name" value="Response_reg"/>
    <property type="match status" value="1"/>
</dbReference>
<keyword evidence="3" id="KW-0010">Activator</keyword>
<dbReference type="PATRIC" id="fig|1158608.3.peg.1784"/>
<reference evidence="8 10" key="2">
    <citation type="submission" date="2013-03" db="EMBL/GenBank/DDBJ databases">
        <title>The Genome Sequence of Enterococcus haemoperoxidus BAA-382 (PacBio/Illumina hybrid assembly).</title>
        <authorList>
            <consortium name="The Broad Institute Genomics Platform"/>
            <consortium name="The Broad Institute Genome Sequencing Center for Infectious Disease"/>
            <person name="Earl A."/>
            <person name="Russ C."/>
            <person name="Gilmore M."/>
            <person name="Surin D."/>
            <person name="Walker B."/>
            <person name="Young S."/>
            <person name="Zeng Q."/>
            <person name="Gargeya S."/>
            <person name="Fitzgerald M."/>
            <person name="Haas B."/>
            <person name="Abouelleil A."/>
            <person name="Allen A.W."/>
            <person name="Alvarado L."/>
            <person name="Arachchi H.M."/>
            <person name="Berlin A.M."/>
            <person name="Chapman S.B."/>
            <person name="Gainer-Dewar J."/>
            <person name="Goldberg J."/>
            <person name="Griggs A."/>
            <person name="Gujja S."/>
            <person name="Hansen M."/>
            <person name="Howarth C."/>
            <person name="Imamovic A."/>
            <person name="Ireland A."/>
            <person name="Larimer J."/>
            <person name="McCowan C."/>
            <person name="Murphy C."/>
            <person name="Pearson M."/>
            <person name="Poon T.W."/>
            <person name="Priest M."/>
            <person name="Roberts A."/>
            <person name="Saif S."/>
            <person name="Shea T."/>
            <person name="Sisk P."/>
            <person name="Sykes S."/>
            <person name="Wortman J."/>
            <person name="Nusbaum C."/>
            <person name="Birren B."/>
        </authorList>
    </citation>
    <scope>NUCLEOTIDE SEQUENCE [LARGE SCALE GENOMIC DNA]</scope>
    <source>
        <strain evidence="8 10">ATCC BAA-382</strain>
    </source>
</reference>
<evidence type="ECO:0000256" key="2">
    <source>
        <dbReference type="ARBA" id="ARBA00023012"/>
    </source>
</evidence>
<feature type="domain" description="Response regulatory" evidence="6">
    <location>
        <begin position="5"/>
        <end position="128"/>
    </location>
</feature>
<evidence type="ECO:0000256" key="3">
    <source>
        <dbReference type="ARBA" id="ARBA00023159"/>
    </source>
</evidence>
<evidence type="ECO:0000313" key="10">
    <source>
        <dbReference type="Proteomes" id="UP000014197"/>
    </source>
</evidence>
<keyword evidence="2" id="KW-0902">Two-component regulatory system</keyword>
<comment type="caution">
    <text evidence="7">The sequence shown here is derived from an EMBL/GenBank/DDBJ whole genome shotgun (WGS) entry which is preliminary data.</text>
</comment>
<dbReference type="SMART" id="SM00850">
    <property type="entry name" value="LytTR"/>
    <property type="match status" value="1"/>
</dbReference>
<comment type="function">
    <text evidence="4">Required for high-level post-exponential phase expression of a series of secreted proteins.</text>
</comment>
<proteinExistence type="predicted"/>
<protein>
    <recommendedName>
        <fullName evidence="6">Response regulatory domain-containing protein</fullName>
    </recommendedName>
</protein>
<evidence type="ECO:0000256" key="1">
    <source>
        <dbReference type="ARBA" id="ARBA00022490"/>
    </source>
</evidence>
<dbReference type="eggNOG" id="COG3279">
    <property type="taxonomic scope" value="Bacteria"/>
</dbReference>
<evidence type="ECO:0000256" key="4">
    <source>
        <dbReference type="ARBA" id="ARBA00037164"/>
    </source>
</evidence>
<dbReference type="EMBL" id="ASVY01000003">
    <property type="protein sequence ID" value="EOT60138.1"/>
    <property type="molecule type" value="Genomic_DNA"/>
</dbReference>